<feature type="transmembrane region" description="Helical" evidence="7">
    <location>
        <begin position="243"/>
        <end position="261"/>
    </location>
</feature>
<dbReference type="AlphaFoldDB" id="A0A8J7KDI0"/>
<feature type="transmembrane region" description="Helical" evidence="7">
    <location>
        <begin position="34"/>
        <end position="55"/>
    </location>
</feature>
<keyword evidence="4 7" id="KW-0812">Transmembrane</keyword>
<keyword evidence="9" id="KW-0762">Sugar transport</keyword>
<evidence type="ECO:0000256" key="4">
    <source>
        <dbReference type="ARBA" id="ARBA00022692"/>
    </source>
</evidence>
<evidence type="ECO:0000259" key="8">
    <source>
        <dbReference type="PROSITE" id="PS50928"/>
    </source>
</evidence>
<comment type="similarity">
    <text evidence="7">Belongs to the binding-protein-dependent transport system permease family.</text>
</comment>
<dbReference type="Gene3D" id="1.10.3720.10">
    <property type="entry name" value="MetI-like"/>
    <property type="match status" value="1"/>
</dbReference>
<feature type="transmembrane region" description="Helical" evidence="7">
    <location>
        <begin position="288"/>
        <end position="312"/>
    </location>
</feature>
<feature type="domain" description="ABC transmembrane type-1" evidence="8">
    <location>
        <begin position="96"/>
        <end position="309"/>
    </location>
</feature>
<dbReference type="CDD" id="cd06261">
    <property type="entry name" value="TM_PBP2"/>
    <property type="match status" value="1"/>
</dbReference>
<dbReference type="InterPro" id="IPR035906">
    <property type="entry name" value="MetI-like_sf"/>
</dbReference>
<proteinExistence type="inferred from homology"/>
<keyword evidence="6 7" id="KW-0472">Membrane</keyword>
<dbReference type="Pfam" id="PF00528">
    <property type="entry name" value="BPD_transp_1"/>
    <property type="match status" value="1"/>
</dbReference>
<comment type="caution">
    <text evidence="9">The sequence shown here is derived from an EMBL/GenBank/DDBJ whole genome shotgun (WGS) entry which is preliminary data.</text>
</comment>
<dbReference type="PROSITE" id="PS50928">
    <property type="entry name" value="ABC_TM1"/>
    <property type="match status" value="1"/>
</dbReference>
<sequence>MNSRNAPVTAAVGGARPVRARHATSPRRRRRGSFVGVAALFLAPLLLIYAVYYLYAFGFLAKTSTTRSTLSFGDATDVGWENFRLVLTDEVFWRSVANNLLFAAVSIAVALTLGFFLAVVLSSGVRLRRFFYAVFLLPSLIPLSLFATVFGRMLETRDGAVNATLRTVGLGSLAQDWLGEEGPAYAALFVLLVYLIGLPIMYYTSDLATANTTILESALLDGANTRQMYRLILFPLLRNTHKTVILSVLLGSFRAFDVVFFSTKGDPGGRTGITGTYVYNAMLGEGRVGYASAAAVLVLVIALLVSLIHLLAQRRGR</sequence>
<reference evidence="9" key="1">
    <citation type="submission" date="2020-11" db="EMBL/GenBank/DDBJ databases">
        <title>Sequencing the genomes of 1000 actinobacteria strains.</title>
        <authorList>
            <person name="Klenk H.-P."/>
        </authorList>
    </citation>
    <scope>NUCLEOTIDE SEQUENCE</scope>
    <source>
        <strain evidence="9">DSM 45356</strain>
    </source>
</reference>
<dbReference type="PANTHER" id="PTHR43227">
    <property type="entry name" value="BLL4140 PROTEIN"/>
    <property type="match status" value="1"/>
</dbReference>
<evidence type="ECO:0000256" key="7">
    <source>
        <dbReference type="RuleBase" id="RU363032"/>
    </source>
</evidence>
<feature type="transmembrane region" description="Helical" evidence="7">
    <location>
        <begin position="130"/>
        <end position="150"/>
    </location>
</feature>
<keyword evidence="5 7" id="KW-1133">Transmembrane helix</keyword>
<dbReference type="Proteomes" id="UP000622552">
    <property type="component" value="Unassembled WGS sequence"/>
</dbReference>
<dbReference type="InterPro" id="IPR000515">
    <property type="entry name" value="MetI-like"/>
</dbReference>
<dbReference type="PANTHER" id="PTHR43227:SF8">
    <property type="entry name" value="DIACETYLCHITOBIOSE UPTAKE SYSTEM PERMEASE PROTEIN DASB"/>
    <property type="match status" value="1"/>
</dbReference>
<keyword evidence="3" id="KW-1003">Cell membrane</keyword>
<evidence type="ECO:0000256" key="5">
    <source>
        <dbReference type="ARBA" id="ARBA00022989"/>
    </source>
</evidence>
<dbReference type="EMBL" id="JADOUF010000001">
    <property type="protein sequence ID" value="MBG6134040.1"/>
    <property type="molecule type" value="Genomic_DNA"/>
</dbReference>
<comment type="subcellular location">
    <subcellularLocation>
        <location evidence="1 7">Cell membrane</location>
        <topology evidence="1 7">Multi-pass membrane protein</topology>
    </subcellularLocation>
</comment>
<keyword evidence="10" id="KW-1185">Reference proteome</keyword>
<dbReference type="InterPro" id="IPR050809">
    <property type="entry name" value="UgpAE/MalFG_permease"/>
</dbReference>
<evidence type="ECO:0000256" key="6">
    <source>
        <dbReference type="ARBA" id="ARBA00023136"/>
    </source>
</evidence>
<dbReference type="GO" id="GO:0055085">
    <property type="term" value="P:transmembrane transport"/>
    <property type="evidence" value="ECO:0007669"/>
    <property type="project" value="InterPro"/>
</dbReference>
<dbReference type="SUPFAM" id="SSF161098">
    <property type="entry name" value="MetI-like"/>
    <property type="match status" value="1"/>
</dbReference>
<evidence type="ECO:0000256" key="2">
    <source>
        <dbReference type="ARBA" id="ARBA00022448"/>
    </source>
</evidence>
<feature type="transmembrane region" description="Helical" evidence="7">
    <location>
        <begin position="184"/>
        <end position="203"/>
    </location>
</feature>
<name>A0A8J7KDI0_9ACTN</name>
<dbReference type="RefSeq" id="WP_197001324.1">
    <property type="nucleotide sequence ID" value="NZ_BONS01000044.1"/>
</dbReference>
<evidence type="ECO:0000256" key="1">
    <source>
        <dbReference type="ARBA" id="ARBA00004651"/>
    </source>
</evidence>
<evidence type="ECO:0000256" key="3">
    <source>
        <dbReference type="ARBA" id="ARBA00022475"/>
    </source>
</evidence>
<accession>A0A8J7KDI0</accession>
<evidence type="ECO:0000313" key="10">
    <source>
        <dbReference type="Proteomes" id="UP000622552"/>
    </source>
</evidence>
<feature type="transmembrane region" description="Helical" evidence="7">
    <location>
        <begin position="100"/>
        <end position="121"/>
    </location>
</feature>
<organism evidence="9 10">
    <name type="scientific">Longispora fulva</name>
    <dbReference type="NCBI Taxonomy" id="619741"/>
    <lineage>
        <taxon>Bacteria</taxon>
        <taxon>Bacillati</taxon>
        <taxon>Actinomycetota</taxon>
        <taxon>Actinomycetes</taxon>
        <taxon>Micromonosporales</taxon>
        <taxon>Micromonosporaceae</taxon>
        <taxon>Longispora</taxon>
    </lineage>
</organism>
<gene>
    <name evidence="9" type="ORF">IW245_000234</name>
</gene>
<dbReference type="GO" id="GO:0005886">
    <property type="term" value="C:plasma membrane"/>
    <property type="evidence" value="ECO:0007669"/>
    <property type="project" value="UniProtKB-SubCell"/>
</dbReference>
<protein>
    <submittedName>
        <fullName evidence="9">ABC-type sugar transport system permease subunit</fullName>
    </submittedName>
</protein>
<evidence type="ECO:0000313" key="9">
    <source>
        <dbReference type="EMBL" id="MBG6134040.1"/>
    </source>
</evidence>
<keyword evidence="2 7" id="KW-0813">Transport</keyword>